<keyword evidence="4" id="KW-1185">Reference proteome</keyword>
<dbReference type="GO" id="GO:1902657">
    <property type="term" value="P:protein localization to prospore membrane"/>
    <property type="evidence" value="ECO:0007669"/>
    <property type="project" value="InterPro"/>
</dbReference>
<organism evidence="3 4">
    <name type="scientific">Kwoniella dejecticola CBS 10117</name>
    <dbReference type="NCBI Taxonomy" id="1296121"/>
    <lineage>
        <taxon>Eukaryota</taxon>
        <taxon>Fungi</taxon>
        <taxon>Dikarya</taxon>
        <taxon>Basidiomycota</taxon>
        <taxon>Agaricomycotina</taxon>
        <taxon>Tremellomycetes</taxon>
        <taxon>Tremellales</taxon>
        <taxon>Cryptococcaceae</taxon>
        <taxon>Kwoniella</taxon>
    </lineage>
</organism>
<feature type="compositionally biased region" description="Acidic residues" evidence="1">
    <location>
        <begin position="487"/>
        <end position="497"/>
    </location>
</feature>
<feature type="region of interest" description="Disordered" evidence="1">
    <location>
        <begin position="1"/>
        <end position="53"/>
    </location>
</feature>
<feature type="compositionally biased region" description="Low complexity" evidence="1">
    <location>
        <begin position="926"/>
        <end position="943"/>
    </location>
</feature>
<feature type="domain" description="PH" evidence="2">
    <location>
        <begin position="829"/>
        <end position="1017"/>
    </location>
</feature>
<dbReference type="Pfam" id="PF15404">
    <property type="entry name" value="PH_4"/>
    <property type="match status" value="1"/>
</dbReference>
<dbReference type="AlphaFoldDB" id="A0AAJ8KRG7"/>
<feature type="compositionally biased region" description="Acidic residues" evidence="1">
    <location>
        <begin position="153"/>
        <end position="165"/>
    </location>
</feature>
<feature type="region of interest" description="Disordered" evidence="1">
    <location>
        <begin position="198"/>
        <end position="266"/>
    </location>
</feature>
<proteinExistence type="predicted"/>
<feature type="compositionally biased region" description="Acidic residues" evidence="1">
    <location>
        <begin position="967"/>
        <end position="977"/>
    </location>
</feature>
<evidence type="ECO:0000313" key="4">
    <source>
        <dbReference type="Proteomes" id="UP000078595"/>
    </source>
</evidence>
<dbReference type="PANTHER" id="PTHR28076:SF1">
    <property type="entry name" value="PROSPORE MEMBRANE ADAPTER PROTEIN SPO71"/>
    <property type="match status" value="1"/>
</dbReference>
<feature type="compositionally biased region" description="Basic and acidic residues" evidence="1">
    <location>
        <begin position="311"/>
        <end position="328"/>
    </location>
</feature>
<feature type="compositionally biased region" description="Basic and acidic residues" evidence="1">
    <location>
        <begin position="453"/>
        <end position="476"/>
    </location>
</feature>
<evidence type="ECO:0000313" key="3">
    <source>
        <dbReference type="EMBL" id="WWC62518.1"/>
    </source>
</evidence>
<dbReference type="GeneID" id="28969140"/>
<dbReference type="PANTHER" id="PTHR28076">
    <property type="entry name" value="SPORULATION-SPECIFIC PROTEIN 71"/>
    <property type="match status" value="1"/>
</dbReference>
<feature type="compositionally biased region" description="Polar residues" evidence="1">
    <location>
        <begin position="1"/>
        <end position="12"/>
    </location>
</feature>
<evidence type="ECO:0000259" key="2">
    <source>
        <dbReference type="SMART" id="SM00233"/>
    </source>
</evidence>
<dbReference type="InterPro" id="IPR039486">
    <property type="entry name" value="Mug56/Spo71_PH"/>
</dbReference>
<dbReference type="InterPro" id="IPR001849">
    <property type="entry name" value="PH_domain"/>
</dbReference>
<dbReference type="Pfam" id="PF23207">
    <property type="entry name" value="PH_SPO71"/>
    <property type="match status" value="1"/>
</dbReference>
<gene>
    <name evidence="3" type="ORF">I303_105114</name>
</gene>
<feature type="region of interest" description="Disordered" evidence="1">
    <location>
        <begin position="925"/>
        <end position="984"/>
    </location>
</feature>
<feature type="region of interest" description="Disordered" evidence="1">
    <location>
        <begin position="301"/>
        <end position="423"/>
    </location>
</feature>
<dbReference type="KEGG" id="kdj:28969140"/>
<dbReference type="Proteomes" id="UP000078595">
    <property type="component" value="Chromosome 6"/>
</dbReference>
<feature type="compositionally biased region" description="Low complexity" evidence="1">
    <location>
        <begin position="400"/>
        <end position="420"/>
    </location>
</feature>
<accession>A0AAJ8KRG7</accession>
<dbReference type="EMBL" id="CP144535">
    <property type="protein sequence ID" value="WWC62518.1"/>
    <property type="molecule type" value="Genomic_DNA"/>
</dbReference>
<feature type="compositionally biased region" description="Acidic residues" evidence="1">
    <location>
        <begin position="205"/>
        <end position="224"/>
    </location>
</feature>
<feature type="region of interest" description="Disordered" evidence="1">
    <location>
        <begin position="446"/>
        <end position="498"/>
    </location>
</feature>
<dbReference type="SMART" id="SM00233">
    <property type="entry name" value="PH"/>
    <property type="match status" value="2"/>
</dbReference>
<feature type="compositionally biased region" description="Basic and acidic residues" evidence="1">
    <location>
        <begin position="166"/>
        <end position="176"/>
    </location>
</feature>
<feature type="compositionally biased region" description="Low complexity" evidence="1">
    <location>
        <begin position="333"/>
        <end position="344"/>
    </location>
</feature>
<feature type="compositionally biased region" description="Polar residues" evidence="1">
    <location>
        <begin position="33"/>
        <end position="51"/>
    </location>
</feature>
<dbReference type="InterPro" id="IPR057379">
    <property type="entry name" value="PH_SPO71"/>
</dbReference>
<feature type="compositionally biased region" description="Basic residues" evidence="1">
    <location>
        <begin position="382"/>
        <end position="394"/>
    </location>
</feature>
<protein>
    <recommendedName>
        <fullName evidence="2">PH domain-containing protein</fullName>
    </recommendedName>
</protein>
<feature type="compositionally biased region" description="Low complexity" evidence="1">
    <location>
        <begin position="244"/>
        <end position="261"/>
    </location>
</feature>
<feature type="region of interest" description="Disordered" evidence="1">
    <location>
        <begin position="153"/>
        <end position="186"/>
    </location>
</feature>
<name>A0AAJ8KRG7_9TREE</name>
<sequence>MPAIPQSSSSNRAPPKHFTPPDPNRSHDESTHGTHSQNPTLQPSARVVDSTSHNDFEAHFLPRRFLGAIPQKVINSDETQEKKRRFKELRRNALNHLPGLRSRDDLEEYDNRTSGSSFIAPDDNDTGAVREFAGRLRIKIRKKNRHGEEYEENLNLDLDSDGDAEDGGRTEVETAGKGKSSKSKNVWLGESFDIGREFLGNVIREEEEEEEEGNNEEHEEEEEPPPQPNAGTAAVKGKSKAKTTESTTPRPTRPSPSTRTTQDTFVTARTAFSSSYDAASSSKSSLATNADEGAVGGYELTPQLSLGIEQDQNHRDTARTSEETLERNKLRKSQSSSIQPLMSSTAITDEPSEVKSGETNKPDTDQAALNHSLSLPKDRGKGITRLKSALRKSSKPNIKASQSTYHPSSASTSPAAAVAVMEGDKGKSKSVQFPLDLTSPTIAAQTGNGIRLGKKDKLKGDKDPVHPMEVLERSGEDAIGTSHEAVEEAQEEEEDWEEVKRPGEVILRDRMIVKIGYHREDKLSGFDEAAQRRNPCARLDPLEEYIVVYRKGQLELYSNYTYPFQEKIVGHKHLAFVIPLLPNRTSLSIFNPEDVTLCLTTSVHKLQDDVTYLMRSNTTRAGALKDKVKQSKQVQWLRGRRRGSQVFIFKLGERSRSLDWYWEIWRELNGELPDRFDIAIPSLSTSIRLFPNLPDPDSENPNQNPYDMVGSAEQCKAFERNKVIDNCYNMLLDSSLDIKDLRNQFESSRKPGARGEQLNLQLAWKSADGNLDWIAYSDTVQGKRRDWNLLSGLARSQGERRPRELQLRPAKHQPSDIKLEDGTLLEEPPGVEGYLVRHKDGTTKEQVYISSHDGNIFVGNFKDAKPPLLPSKESSTPSDLFPDLFKNFIEGEHRRLSSFLERCSGCIDLRDIVSIRIIPEYHPYQRGRSSSASKGKSTRSQTQSRDRSQGGFERILTESTQGREEGAEAEAGTETETETGTTFEVEVNTGGKVRLEATSAEIAKEWVERLKDLKRYWERRHRVDARQRMDAITLHSHRNPFTGTELSNESDNFISEIWDWCVIKGCRSTCISGRLFMRKDKWDKFRSKYIVLTGGTLVSFKIKKKNAFHTRKKRYPLFGAYVYSGMLALDELPSPNSNDIFTSQSRVYQDGLQSSDGAEDTTFCVRLTTSPYSSTNSSKKAWTTRKKVTQPWENEDLTQDQEFLPPDLSKNPNQLLIFRARSKLERDRWVWAINAEMERQVRSHIKQEEILRNHGNVPDRW</sequence>
<reference evidence="3" key="2">
    <citation type="submission" date="2024-02" db="EMBL/GenBank/DDBJ databases">
        <title>Comparative genomics of Cryptococcus and Kwoniella reveals pathogenesis evolution and contrasting modes of karyotype evolution via chromosome fusion or intercentromeric recombination.</title>
        <authorList>
            <person name="Coelho M.A."/>
            <person name="David-Palma M."/>
            <person name="Shea T."/>
            <person name="Bowers K."/>
            <person name="McGinley-Smith S."/>
            <person name="Mohammad A.W."/>
            <person name="Gnirke A."/>
            <person name="Yurkov A.M."/>
            <person name="Nowrousian M."/>
            <person name="Sun S."/>
            <person name="Cuomo C.A."/>
            <person name="Heitman J."/>
        </authorList>
    </citation>
    <scope>NUCLEOTIDE SEQUENCE</scope>
    <source>
        <strain evidence="3">CBS 10117</strain>
    </source>
</reference>
<dbReference type="Gene3D" id="2.30.29.30">
    <property type="entry name" value="Pleckstrin-homology domain (PH domain)/Phosphotyrosine-binding domain (PTB)"/>
    <property type="match status" value="1"/>
</dbReference>
<feature type="compositionally biased region" description="Basic and acidic residues" evidence="1">
    <location>
        <begin position="352"/>
        <end position="364"/>
    </location>
</feature>
<dbReference type="InterPro" id="IPR011993">
    <property type="entry name" value="PH-like_dom_sf"/>
</dbReference>
<reference evidence="3" key="1">
    <citation type="submission" date="2013-07" db="EMBL/GenBank/DDBJ databases">
        <authorList>
            <consortium name="The Broad Institute Genome Sequencing Platform"/>
            <person name="Cuomo C."/>
            <person name="Litvintseva A."/>
            <person name="Chen Y."/>
            <person name="Heitman J."/>
            <person name="Sun S."/>
            <person name="Springer D."/>
            <person name="Dromer F."/>
            <person name="Young S.K."/>
            <person name="Zeng Q."/>
            <person name="Gargeya S."/>
            <person name="Fitzgerald M."/>
            <person name="Abouelleil A."/>
            <person name="Alvarado L."/>
            <person name="Berlin A.M."/>
            <person name="Chapman S.B."/>
            <person name="Dewar J."/>
            <person name="Goldberg J."/>
            <person name="Griggs A."/>
            <person name="Gujja S."/>
            <person name="Hansen M."/>
            <person name="Howarth C."/>
            <person name="Imamovic A."/>
            <person name="Larimer J."/>
            <person name="McCowan C."/>
            <person name="Murphy C."/>
            <person name="Pearson M."/>
            <person name="Priest M."/>
            <person name="Roberts A."/>
            <person name="Saif S."/>
            <person name="Shea T."/>
            <person name="Sykes S."/>
            <person name="Wortman J."/>
            <person name="Nusbaum C."/>
            <person name="Birren B."/>
        </authorList>
    </citation>
    <scope>NUCLEOTIDE SEQUENCE</scope>
    <source>
        <strain evidence="3">CBS 10117</strain>
    </source>
</reference>
<dbReference type="RefSeq" id="XP_065825169.1">
    <property type="nucleotide sequence ID" value="XM_065969097.1"/>
</dbReference>
<dbReference type="InterPro" id="IPR040345">
    <property type="entry name" value="Mug56/Spo71"/>
</dbReference>
<evidence type="ECO:0000256" key="1">
    <source>
        <dbReference type="SAM" id="MobiDB-lite"/>
    </source>
</evidence>
<feature type="domain" description="PH" evidence="2">
    <location>
        <begin position="1069"/>
        <end position="1240"/>
    </location>
</feature>
<dbReference type="SUPFAM" id="SSF50729">
    <property type="entry name" value="PH domain-like"/>
    <property type="match status" value="1"/>
</dbReference>